<dbReference type="Pfam" id="PF01266">
    <property type="entry name" value="DAO"/>
    <property type="match status" value="1"/>
</dbReference>
<dbReference type="PANTHER" id="PTHR13847">
    <property type="entry name" value="SARCOSINE DEHYDROGENASE-RELATED"/>
    <property type="match status" value="1"/>
</dbReference>
<dbReference type="InterPro" id="IPR036188">
    <property type="entry name" value="FAD/NAD-bd_sf"/>
</dbReference>
<reference evidence="6" key="1">
    <citation type="submission" date="2020-07" db="EMBL/GenBank/DDBJ databases">
        <title>Vallitalea pronyensis genome.</title>
        <authorList>
            <person name="Postec A."/>
        </authorList>
    </citation>
    <scope>NUCLEOTIDE SEQUENCE</scope>
    <source>
        <strain evidence="6">FatNI3</strain>
    </source>
</reference>
<evidence type="ECO:0000256" key="3">
    <source>
        <dbReference type="ARBA" id="ARBA00023004"/>
    </source>
</evidence>
<evidence type="ECO:0000313" key="7">
    <source>
        <dbReference type="Proteomes" id="UP000683246"/>
    </source>
</evidence>
<protein>
    <submittedName>
        <fullName evidence="6">FAD-dependent oxidoreductase</fullName>
    </submittedName>
</protein>
<accession>A0A8J8ML57</accession>
<dbReference type="GO" id="GO:0051537">
    <property type="term" value="F:2 iron, 2 sulfur cluster binding"/>
    <property type="evidence" value="ECO:0007669"/>
    <property type="project" value="UniProtKB-KW"/>
</dbReference>
<dbReference type="RefSeq" id="WP_212694193.1">
    <property type="nucleotide sequence ID" value="NZ_CP058649.1"/>
</dbReference>
<dbReference type="InterPro" id="IPR017941">
    <property type="entry name" value="Rieske_2Fe-2S"/>
</dbReference>
<dbReference type="InterPro" id="IPR006076">
    <property type="entry name" value="FAD-dep_OxRdtase"/>
</dbReference>
<dbReference type="GO" id="GO:0046872">
    <property type="term" value="F:metal ion binding"/>
    <property type="evidence" value="ECO:0007669"/>
    <property type="project" value="UniProtKB-KW"/>
</dbReference>
<keyword evidence="3" id="KW-0408">Iron</keyword>
<dbReference type="SUPFAM" id="SSF50022">
    <property type="entry name" value="ISP domain"/>
    <property type="match status" value="1"/>
</dbReference>
<dbReference type="PANTHER" id="PTHR13847:SF274">
    <property type="entry name" value="RIESKE 2FE-2S IRON-SULFUR PROTEIN YHFW-RELATED"/>
    <property type="match status" value="1"/>
</dbReference>
<evidence type="ECO:0000259" key="5">
    <source>
        <dbReference type="PROSITE" id="PS51296"/>
    </source>
</evidence>
<dbReference type="Gene3D" id="3.30.9.10">
    <property type="entry name" value="D-Amino Acid Oxidase, subunit A, domain 2"/>
    <property type="match status" value="1"/>
</dbReference>
<proteinExistence type="predicted"/>
<evidence type="ECO:0000256" key="1">
    <source>
        <dbReference type="ARBA" id="ARBA00022714"/>
    </source>
</evidence>
<keyword evidence="7" id="KW-1185">Reference proteome</keyword>
<feature type="domain" description="Rieske" evidence="5">
    <location>
        <begin position="416"/>
        <end position="508"/>
    </location>
</feature>
<dbReference type="InterPro" id="IPR036922">
    <property type="entry name" value="Rieske_2Fe-2S_sf"/>
</dbReference>
<dbReference type="Gene3D" id="3.50.50.60">
    <property type="entry name" value="FAD/NAD(P)-binding domain"/>
    <property type="match status" value="1"/>
</dbReference>
<evidence type="ECO:0000256" key="4">
    <source>
        <dbReference type="ARBA" id="ARBA00023014"/>
    </source>
</evidence>
<dbReference type="PROSITE" id="PS51296">
    <property type="entry name" value="RIESKE"/>
    <property type="match status" value="1"/>
</dbReference>
<evidence type="ECO:0000256" key="2">
    <source>
        <dbReference type="ARBA" id="ARBA00022723"/>
    </source>
</evidence>
<dbReference type="GO" id="GO:0016705">
    <property type="term" value="F:oxidoreductase activity, acting on paired donors, with incorporation or reduction of molecular oxygen"/>
    <property type="evidence" value="ECO:0007669"/>
    <property type="project" value="UniProtKB-ARBA"/>
</dbReference>
<organism evidence="6 7">
    <name type="scientific">Vallitalea pronyensis</name>
    <dbReference type="NCBI Taxonomy" id="1348613"/>
    <lineage>
        <taxon>Bacteria</taxon>
        <taxon>Bacillati</taxon>
        <taxon>Bacillota</taxon>
        <taxon>Clostridia</taxon>
        <taxon>Lachnospirales</taxon>
        <taxon>Vallitaleaceae</taxon>
        <taxon>Vallitalea</taxon>
    </lineage>
</organism>
<keyword evidence="2" id="KW-0479">Metal-binding</keyword>
<dbReference type="AlphaFoldDB" id="A0A8J8ML57"/>
<keyword evidence="1" id="KW-0001">2Fe-2S</keyword>
<dbReference type="Proteomes" id="UP000683246">
    <property type="component" value="Chromosome"/>
</dbReference>
<dbReference type="GO" id="GO:0005737">
    <property type="term" value="C:cytoplasm"/>
    <property type="evidence" value="ECO:0007669"/>
    <property type="project" value="TreeGrafter"/>
</dbReference>
<dbReference type="EMBL" id="CP058649">
    <property type="protein sequence ID" value="QUI23509.1"/>
    <property type="molecule type" value="Genomic_DNA"/>
</dbReference>
<dbReference type="GO" id="GO:0004497">
    <property type="term" value="F:monooxygenase activity"/>
    <property type="evidence" value="ECO:0007669"/>
    <property type="project" value="UniProtKB-ARBA"/>
</dbReference>
<dbReference type="Pfam" id="PF00355">
    <property type="entry name" value="Rieske"/>
    <property type="match status" value="1"/>
</dbReference>
<dbReference type="Gene3D" id="2.102.10.10">
    <property type="entry name" value="Rieske [2Fe-2S] iron-sulphur domain"/>
    <property type="match status" value="1"/>
</dbReference>
<dbReference type="SUPFAM" id="SSF51905">
    <property type="entry name" value="FAD/NAD(P)-binding domain"/>
    <property type="match status" value="1"/>
</dbReference>
<dbReference type="KEGG" id="vpy:HZI73_14990"/>
<sequence>MYEYESYWIKSTPATNYQSLDKDIQVDCLVIGGGITGMTAAFLLQKEGYQTALIEKNRICLGTTGHTTGKITSEHGLIYGHIMDLYGPKLAKQYANANQQAIRFIADLIDEYHLDCDFTTEPAYVYTQDDDNVASVNKELLAALSLGLPAEAVQSLELPINIITGIRFSDQAQFHPRKYILGLAKLFIDHGGAIYEKTPAVELDPKHKIVKTDKHTITAKHIVVATHYPCFTEGHMFFARMSPYTSYVTGIRRNSILNSGMYINCDRHVRSFRYANTEDHQLLLLGGESHKTGHGQDETLRYKTLHDYADELYPDMSVAYNWSAQDYITIDYVPYIGLLSEDYKDIYVGTGYGKWGMSNGTVAGLIIFDLIKHGSNPWQEVFSPSRHMTVSGFKNLVADSIRNAGNFISSHFKVSHQDIAHIEQGQGAIIKLDHMKVAVYRDHDNQYYFLDPTCPHMKCNVTFNEAEKTWDCPCHGSRFNYDGSFIDGPANKELKPLHVVVRHPSDDEE</sequence>
<gene>
    <name evidence="6" type="ORF">HZI73_14990</name>
</gene>
<name>A0A8J8ML57_9FIRM</name>
<keyword evidence="4" id="KW-0411">Iron-sulfur</keyword>
<evidence type="ECO:0000313" key="6">
    <source>
        <dbReference type="EMBL" id="QUI23509.1"/>
    </source>
</evidence>